<proteinExistence type="predicted"/>
<keyword evidence="4" id="KW-0969">Cilium</keyword>
<dbReference type="InterPro" id="IPR032675">
    <property type="entry name" value="LRR_dom_sf"/>
</dbReference>
<accession>A0A836BU42</accession>
<keyword evidence="5" id="KW-0966">Cell projection</keyword>
<evidence type="ECO:0000313" key="8">
    <source>
        <dbReference type="Proteomes" id="UP000612055"/>
    </source>
</evidence>
<dbReference type="OrthoDB" id="1904536at2759"/>
<reference evidence="7" key="1">
    <citation type="journal article" date="2020" name="bioRxiv">
        <title>Comparative genomics of Chlamydomonas.</title>
        <authorList>
            <person name="Craig R.J."/>
            <person name="Hasan A.R."/>
            <person name="Ness R.W."/>
            <person name="Keightley P.D."/>
        </authorList>
    </citation>
    <scope>NUCLEOTIDE SEQUENCE</scope>
    <source>
        <strain evidence="7">CCAP 11/70</strain>
    </source>
</reference>
<comment type="subcellular location">
    <subcellularLocation>
        <location evidence="1">Cytoplasm</location>
        <location evidence="1">Cytoskeleton</location>
        <location evidence="1">Cilium axoneme</location>
    </subcellularLocation>
</comment>
<feature type="region of interest" description="Disordered" evidence="6">
    <location>
        <begin position="346"/>
        <end position="395"/>
    </location>
</feature>
<organism evidence="7 8">
    <name type="scientific">Edaphochlamys debaryana</name>
    <dbReference type="NCBI Taxonomy" id="47281"/>
    <lineage>
        <taxon>Eukaryota</taxon>
        <taxon>Viridiplantae</taxon>
        <taxon>Chlorophyta</taxon>
        <taxon>core chlorophytes</taxon>
        <taxon>Chlorophyceae</taxon>
        <taxon>CS clade</taxon>
        <taxon>Chlamydomonadales</taxon>
        <taxon>Chlamydomonadales incertae sedis</taxon>
        <taxon>Edaphochlamys</taxon>
    </lineage>
</organism>
<dbReference type="AlphaFoldDB" id="A0A836BU42"/>
<keyword evidence="3" id="KW-0677">Repeat</keyword>
<feature type="region of interest" description="Disordered" evidence="6">
    <location>
        <begin position="294"/>
        <end position="327"/>
    </location>
</feature>
<dbReference type="InterPro" id="IPR001611">
    <property type="entry name" value="Leu-rich_rpt"/>
</dbReference>
<dbReference type="EMBL" id="JAEHOE010000095">
    <property type="protein sequence ID" value="KAG2487558.1"/>
    <property type="molecule type" value="Genomic_DNA"/>
</dbReference>
<dbReference type="PROSITE" id="PS51450">
    <property type="entry name" value="LRR"/>
    <property type="match status" value="4"/>
</dbReference>
<evidence type="ECO:0008006" key="9">
    <source>
        <dbReference type="Google" id="ProtNLM"/>
    </source>
</evidence>
<evidence type="ECO:0000256" key="5">
    <source>
        <dbReference type="ARBA" id="ARBA00023273"/>
    </source>
</evidence>
<gene>
    <name evidence="7" type="ORF">HYH03_013837</name>
</gene>
<evidence type="ECO:0000256" key="2">
    <source>
        <dbReference type="ARBA" id="ARBA00022614"/>
    </source>
</evidence>
<evidence type="ECO:0000256" key="1">
    <source>
        <dbReference type="ARBA" id="ARBA00004430"/>
    </source>
</evidence>
<keyword evidence="8" id="KW-1185">Reference proteome</keyword>
<sequence>MTCMTKQALLDICKTNQLYRTPALNDKLYCNFKGFSNIACLEEYVNLKALFLVGNVLESLDGLPPLKDLKCLYVQQNCIWKLSGLENVENLDTINISNNQISKLEGLSCCKHLRTLICTHNRLTTLESVQHLAECQELQTLDLQNNELTDPGIVDVLKQLPDLRCLYLKGNPVVSNIKNYRKTLVVSIPSLTYLDDRPVTENERRTCEAWFEGGLEAERAMRTKLKEEEDERQRKNHEFMMQMRAQGHRERRKRMGLPEGDTDPDLDALSDSECVFDEDPPELVEARNRLAAYTARPGEEEPADVSGARQGLAQAGKPISEGAWGGSAEADSRVYLESVKAAQRELDTAGSGAGHTAGQGQGQGQGDAGNEEGSPLPSPPAAAQPEAGAQAAGIAREGVVGPAAVGAGTEEGGINDLD</sequence>
<evidence type="ECO:0000256" key="4">
    <source>
        <dbReference type="ARBA" id="ARBA00023069"/>
    </source>
</evidence>
<feature type="compositionally biased region" description="Gly residues" evidence="6">
    <location>
        <begin position="351"/>
        <end position="367"/>
    </location>
</feature>
<protein>
    <recommendedName>
        <fullName evidence="9">Dynein assembly factor 1, axonemal homolog</fullName>
    </recommendedName>
</protein>
<dbReference type="Proteomes" id="UP000612055">
    <property type="component" value="Unassembled WGS sequence"/>
</dbReference>
<dbReference type="SUPFAM" id="SSF52075">
    <property type="entry name" value="Outer arm dynein light chain 1"/>
    <property type="match status" value="1"/>
</dbReference>
<name>A0A836BU42_9CHLO</name>
<dbReference type="GO" id="GO:0005930">
    <property type="term" value="C:axoneme"/>
    <property type="evidence" value="ECO:0007669"/>
    <property type="project" value="UniProtKB-SubCell"/>
</dbReference>
<feature type="region of interest" description="Disordered" evidence="6">
    <location>
        <begin position="244"/>
        <end position="267"/>
    </location>
</feature>
<comment type="caution">
    <text evidence="7">The sequence shown here is derived from an EMBL/GenBank/DDBJ whole genome shotgun (WGS) entry which is preliminary data.</text>
</comment>
<dbReference type="Pfam" id="PF14580">
    <property type="entry name" value="LRR_9"/>
    <property type="match status" value="1"/>
</dbReference>
<feature type="compositionally biased region" description="Low complexity" evidence="6">
    <location>
        <begin position="383"/>
        <end position="395"/>
    </location>
</feature>
<dbReference type="InterPro" id="IPR050576">
    <property type="entry name" value="Cilia_flagella_integrity"/>
</dbReference>
<dbReference type="Gene3D" id="3.80.10.10">
    <property type="entry name" value="Ribonuclease Inhibitor"/>
    <property type="match status" value="2"/>
</dbReference>
<evidence type="ECO:0000313" key="7">
    <source>
        <dbReference type="EMBL" id="KAG2487558.1"/>
    </source>
</evidence>
<dbReference type="SMART" id="SM00365">
    <property type="entry name" value="LRR_SD22"/>
    <property type="match status" value="4"/>
</dbReference>
<keyword evidence="2" id="KW-0433">Leucine-rich repeat</keyword>
<dbReference type="PANTHER" id="PTHR45973:SF9">
    <property type="entry name" value="LEUCINE-RICH REPEAT-CONTAINING PROTEIN 46"/>
    <property type="match status" value="1"/>
</dbReference>
<evidence type="ECO:0000256" key="6">
    <source>
        <dbReference type="SAM" id="MobiDB-lite"/>
    </source>
</evidence>
<dbReference type="PANTHER" id="PTHR45973">
    <property type="entry name" value="PROTEIN PHOSPHATASE 1 REGULATORY SUBUNIT SDS22-RELATED"/>
    <property type="match status" value="1"/>
</dbReference>
<evidence type="ECO:0000256" key="3">
    <source>
        <dbReference type="ARBA" id="ARBA00022737"/>
    </source>
</evidence>